<dbReference type="AlphaFoldDB" id="B5XP36"/>
<sequence>MSWSPSGVIIYKGTFWVPFFNCAFFQHDVHLLVTLIP</sequence>
<name>B5XP36_KLEV3</name>
<evidence type="ECO:0000313" key="1">
    <source>
        <dbReference type="EMBL" id="ACI10425.1"/>
    </source>
</evidence>
<proteinExistence type="predicted"/>
<gene>
    <name evidence="1" type="ordered locus">KPK_1554</name>
</gene>
<dbReference type="KEGG" id="kpe:KPK_1554"/>
<accession>B5XP36</accession>
<dbReference type="HOGENOM" id="CLU_3344764_0_0_6"/>
<reference evidence="1 2" key="1">
    <citation type="journal article" date="2008" name="PLoS Genet.">
        <title>Complete genome sequence of the N2-fixing broad host range endophyte Klebsiella pneumoniae 342 and virulence predictions verified in mice.</title>
        <authorList>
            <person name="Fouts D.E."/>
            <person name="Tyler H.L."/>
            <person name="DeBoy R.T."/>
            <person name="Daugherty S."/>
            <person name="Ren Q."/>
            <person name="Badger J.H."/>
            <person name="Durkin A.S."/>
            <person name="Huot H."/>
            <person name="Shrivastava S."/>
            <person name="Kothari S."/>
            <person name="Dodson R.J."/>
            <person name="Mohamoud Y."/>
            <person name="Khouri H."/>
            <person name="Roesch L.F."/>
            <person name="Krogfelt K.A."/>
            <person name="Struve C."/>
            <person name="Triplett E.W."/>
            <person name="Methe B.A."/>
        </authorList>
    </citation>
    <scope>NUCLEOTIDE SEQUENCE [LARGE SCALE GENOMIC DNA]</scope>
    <source>
        <strain evidence="1 2">342</strain>
    </source>
</reference>
<organism evidence="1 2">
    <name type="scientific">Klebsiella variicola (strain 342)</name>
    <name type="common">Klebsiella pneumoniae</name>
    <dbReference type="NCBI Taxonomy" id="507522"/>
    <lineage>
        <taxon>Bacteria</taxon>
        <taxon>Pseudomonadati</taxon>
        <taxon>Pseudomonadota</taxon>
        <taxon>Gammaproteobacteria</taxon>
        <taxon>Enterobacterales</taxon>
        <taxon>Enterobacteriaceae</taxon>
        <taxon>Klebsiella/Raoultella group</taxon>
        <taxon>Klebsiella</taxon>
        <taxon>Klebsiella pneumoniae complex</taxon>
    </lineage>
</organism>
<dbReference type="Proteomes" id="UP000001734">
    <property type="component" value="Chromosome"/>
</dbReference>
<dbReference type="BioCyc" id="KPNE507522:GI0B-1554-MONOMER"/>
<protein>
    <submittedName>
        <fullName evidence="1">Uncharacterized protein</fullName>
    </submittedName>
</protein>
<dbReference type="EMBL" id="CP000964">
    <property type="protein sequence ID" value="ACI10425.1"/>
    <property type="molecule type" value="Genomic_DNA"/>
</dbReference>
<evidence type="ECO:0000313" key="2">
    <source>
        <dbReference type="Proteomes" id="UP000001734"/>
    </source>
</evidence>